<proteinExistence type="predicted"/>
<dbReference type="SUPFAM" id="SSF50630">
    <property type="entry name" value="Acid proteases"/>
    <property type="match status" value="1"/>
</dbReference>
<dbReference type="EMBL" id="JAHHGZ010000009">
    <property type="protein sequence ID" value="MBW4667747.1"/>
    <property type="molecule type" value="Genomic_DNA"/>
</dbReference>
<keyword evidence="2" id="KW-0732">Signal</keyword>
<feature type="chain" id="PRO_5036914547" evidence="2">
    <location>
        <begin position="23"/>
        <end position="348"/>
    </location>
</feature>
<feature type="signal peptide" evidence="2">
    <location>
        <begin position="1"/>
        <end position="22"/>
    </location>
</feature>
<comment type="caution">
    <text evidence="3">The sequence shown here is derived from an EMBL/GenBank/DDBJ whole genome shotgun (WGS) entry which is preliminary data.</text>
</comment>
<dbReference type="GO" id="GO:0006508">
    <property type="term" value="P:proteolysis"/>
    <property type="evidence" value="ECO:0007669"/>
    <property type="project" value="UniProtKB-KW"/>
</dbReference>
<dbReference type="GO" id="GO:0008233">
    <property type="term" value="F:peptidase activity"/>
    <property type="evidence" value="ECO:0007669"/>
    <property type="project" value="UniProtKB-KW"/>
</dbReference>
<organism evidence="3 4">
    <name type="scientific">Cyanomargarita calcarea GSE-NOS-MK-12-04C</name>
    <dbReference type="NCBI Taxonomy" id="2839659"/>
    <lineage>
        <taxon>Bacteria</taxon>
        <taxon>Bacillati</taxon>
        <taxon>Cyanobacteriota</taxon>
        <taxon>Cyanophyceae</taxon>
        <taxon>Nostocales</taxon>
        <taxon>Cyanomargaritaceae</taxon>
        <taxon>Cyanomargarita</taxon>
    </lineage>
</organism>
<dbReference type="Proteomes" id="UP000729701">
    <property type="component" value="Unassembled WGS sequence"/>
</dbReference>
<dbReference type="InterPro" id="IPR034122">
    <property type="entry name" value="Retropepsin-like_bacterial"/>
</dbReference>
<evidence type="ECO:0000313" key="3">
    <source>
        <dbReference type="EMBL" id="MBW4667747.1"/>
    </source>
</evidence>
<accession>A0A951QMN7</accession>
<dbReference type="Pfam" id="PF13975">
    <property type="entry name" value="gag-asp_proteas"/>
    <property type="match status" value="1"/>
</dbReference>
<gene>
    <name evidence="3" type="ORF">KME60_09980</name>
</gene>
<keyword evidence="3" id="KW-0645">Protease</keyword>
<evidence type="ECO:0000313" key="4">
    <source>
        <dbReference type="Proteomes" id="UP000729701"/>
    </source>
</evidence>
<name>A0A951QMN7_9CYAN</name>
<dbReference type="CDD" id="cd05483">
    <property type="entry name" value="retropepsin_like_bacteria"/>
    <property type="match status" value="1"/>
</dbReference>
<evidence type="ECO:0000256" key="2">
    <source>
        <dbReference type="SAM" id="SignalP"/>
    </source>
</evidence>
<feature type="region of interest" description="Disordered" evidence="1">
    <location>
        <begin position="45"/>
        <end position="76"/>
    </location>
</feature>
<reference evidence="3" key="1">
    <citation type="submission" date="2021-05" db="EMBL/GenBank/DDBJ databases">
        <authorList>
            <person name="Pietrasiak N."/>
            <person name="Ward R."/>
            <person name="Stajich J.E."/>
            <person name="Kurbessoian T."/>
        </authorList>
    </citation>
    <scope>NUCLEOTIDE SEQUENCE</scope>
    <source>
        <strain evidence="3">GSE-NOS-MK-12-04C</strain>
    </source>
</reference>
<keyword evidence="3" id="KW-0378">Hydrolase</keyword>
<dbReference type="InterPro" id="IPR021109">
    <property type="entry name" value="Peptidase_aspartic_dom_sf"/>
</dbReference>
<reference evidence="3" key="2">
    <citation type="journal article" date="2022" name="Microbiol. Resour. Announc.">
        <title>Metagenome Sequencing to Explore Phylogenomics of Terrestrial Cyanobacteria.</title>
        <authorList>
            <person name="Ward R.D."/>
            <person name="Stajich J.E."/>
            <person name="Johansen J.R."/>
            <person name="Huntemann M."/>
            <person name="Clum A."/>
            <person name="Foster B."/>
            <person name="Foster B."/>
            <person name="Roux S."/>
            <person name="Palaniappan K."/>
            <person name="Varghese N."/>
            <person name="Mukherjee S."/>
            <person name="Reddy T.B.K."/>
            <person name="Daum C."/>
            <person name="Copeland A."/>
            <person name="Chen I.A."/>
            <person name="Ivanova N.N."/>
            <person name="Kyrpides N.C."/>
            <person name="Shapiro N."/>
            <person name="Eloe-Fadrosh E.A."/>
            <person name="Pietrasiak N."/>
        </authorList>
    </citation>
    <scope>NUCLEOTIDE SEQUENCE</scope>
    <source>
        <strain evidence="3">GSE-NOS-MK-12-04C</strain>
    </source>
</reference>
<protein>
    <submittedName>
        <fullName evidence="3">Retroviral-like aspartic protease family protein</fullName>
    </submittedName>
</protein>
<dbReference type="Gene3D" id="2.40.70.10">
    <property type="entry name" value="Acid Proteases"/>
    <property type="match status" value="1"/>
</dbReference>
<evidence type="ECO:0000256" key="1">
    <source>
        <dbReference type="SAM" id="MobiDB-lite"/>
    </source>
</evidence>
<dbReference type="AlphaFoldDB" id="A0A951QMN7"/>
<sequence>MLQSLLSRAALIFFSTSLLLLAAACSRDKQTKQANVRIDSSKPELTAPSAALPSSVEASPAASLEPQAPLPSVKEPNSFELGLDKASGALSISLSAQSVDDWLLVANQYQDAIAFMQNVQPQSPYFFPAQTKIAEYKRLIKYAQEKTKPRPATPTVEREKVVVIVPEQEIAPKFTSTPTVTPIPLPVKVKVKLPPAKLPDEVPVIPQKEIVELQSEVFAVPIKRRIGGTPIIEVTFNGGRQFEMIVDTGASGTVITKNMANALGVVTVGKAKANTASSKSVEFPIGYVESIAVAGVTVNKVAVAIAGDELETGLLGHDFFGDYELTIKRDVVEFRPPSPEGSEIKTYP</sequence>